<protein>
    <recommendedName>
        <fullName evidence="1">Magnesium chelatase ChlI-like catalytic domain-containing protein</fullName>
    </recommendedName>
</protein>
<proteinExistence type="predicted"/>
<dbReference type="InterPro" id="IPR000523">
    <property type="entry name" value="Mg_chelatse_chII-like_cat_dom"/>
</dbReference>
<feature type="non-terminal residue" evidence="2">
    <location>
        <position position="118"/>
    </location>
</feature>
<reference evidence="2 3" key="1">
    <citation type="submission" date="2014-09" db="EMBL/GenBank/DDBJ databases">
        <authorList>
            <person name="McGinnis J.M."/>
            <person name="Wolfgang W.J."/>
        </authorList>
    </citation>
    <scope>NUCLEOTIDE SEQUENCE [LARGE SCALE GENOMIC DNA]</scope>
    <source>
        <strain evidence="2 3">HAMBI 3106</strain>
    </source>
</reference>
<organism evidence="2 3">
    <name type="scientific">Paracoccus sphaerophysae</name>
    <dbReference type="NCBI Taxonomy" id="690417"/>
    <lineage>
        <taxon>Bacteria</taxon>
        <taxon>Pseudomonadati</taxon>
        <taxon>Pseudomonadota</taxon>
        <taxon>Alphaproteobacteria</taxon>
        <taxon>Rhodobacterales</taxon>
        <taxon>Paracoccaceae</taxon>
        <taxon>Paracoccus</taxon>
    </lineage>
</organism>
<dbReference type="Gene3D" id="3.40.50.300">
    <property type="entry name" value="P-loop containing nucleotide triphosphate hydrolases"/>
    <property type="match status" value="1"/>
</dbReference>
<dbReference type="Proteomes" id="UP000029917">
    <property type="component" value="Unassembled WGS sequence"/>
</dbReference>
<evidence type="ECO:0000313" key="3">
    <source>
        <dbReference type="Proteomes" id="UP000029917"/>
    </source>
</evidence>
<evidence type="ECO:0000259" key="1">
    <source>
        <dbReference type="Pfam" id="PF01078"/>
    </source>
</evidence>
<dbReference type="Pfam" id="PF01078">
    <property type="entry name" value="Mg_chelatase"/>
    <property type="match status" value="1"/>
</dbReference>
<comment type="caution">
    <text evidence="2">The sequence shown here is derived from an EMBL/GenBank/DDBJ whole genome shotgun (WGS) entry which is preliminary data.</text>
</comment>
<name>A0A099FAI5_9RHOB</name>
<evidence type="ECO:0000313" key="2">
    <source>
        <dbReference type="EMBL" id="KGJ07062.1"/>
    </source>
</evidence>
<accession>A0A099FAI5</accession>
<dbReference type="EMBL" id="JRKS01000026">
    <property type="protein sequence ID" value="KGJ07062.1"/>
    <property type="molecule type" value="Genomic_DNA"/>
</dbReference>
<keyword evidence="3" id="KW-1185">Reference proteome</keyword>
<dbReference type="STRING" id="690417.IC63_09485"/>
<dbReference type="InterPro" id="IPR027417">
    <property type="entry name" value="P-loop_NTPase"/>
</dbReference>
<feature type="domain" description="Magnesium chelatase ChlI-like catalytic" evidence="1">
    <location>
        <begin position="64"/>
        <end position="118"/>
    </location>
</feature>
<gene>
    <name evidence="2" type="ORF">IC63_09485</name>
</gene>
<reference evidence="2 3" key="2">
    <citation type="submission" date="2014-10" db="EMBL/GenBank/DDBJ databases">
        <title>Paracoccus sanguinis sp. nov., isolated from clinical specimens of New York State patients.</title>
        <authorList>
            <person name="Mingle L.A."/>
            <person name="Cole J.A."/>
            <person name="Lapierre P."/>
            <person name="Musser K.A."/>
        </authorList>
    </citation>
    <scope>NUCLEOTIDE SEQUENCE [LARGE SCALE GENOMIC DNA]</scope>
    <source>
        <strain evidence="2 3">HAMBI 3106</strain>
    </source>
</reference>
<dbReference type="AlphaFoldDB" id="A0A099FAI5"/>
<sequence length="118" mass="12051">MIWETLANIPLAQLLGFVAGGLVLNFAPGQDVFFATACGLQGGPRAGALAGLASRLGPGGGARARASAHVRYPCRSLLVAAANPCRCGHFADPARACARAPQCGADYMGRLSGPLMDR</sequence>
<dbReference type="GO" id="GO:0005524">
    <property type="term" value="F:ATP binding"/>
    <property type="evidence" value="ECO:0007669"/>
    <property type="project" value="InterPro"/>
</dbReference>